<dbReference type="Proteomes" id="UP001159641">
    <property type="component" value="Unassembled WGS sequence"/>
</dbReference>
<evidence type="ECO:0000313" key="1">
    <source>
        <dbReference type="EMBL" id="KAJ8789980.1"/>
    </source>
</evidence>
<name>A0AB34HGF8_ESCRO</name>
<accession>A0AB34HGF8</accession>
<sequence length="118" mass="13345">MLPASNQERPEDFCVLSKAALFHPRGVERHQDQLLRPELVSTCRVFFNLTAEKVKPEQRLRFEAKEGLSVVCTKAVQKEELERCEIHLHAAMKRLAALELLASGAHKLSEDGNLALKE</sequence>
<keyword evidence="2" id="KW-1185">Reference proteome</keyword>
<proteinExistence type="predicted"/>
<gene>
    <name evidence="1" type="ORF">J1605_004732</name>
</gene>
<protein>
    <submittedName>
        <fullName evidence="1">Uncharacterized protein</fullName>
    </submittedName>
</protein>
<evidence type="ECO:0000313" key="2">
    <source>
        <dbReference type="Proteomes" id="UP001159641"/>
    </source>
</evidence>
<dbReference type="EMBL" id="JAIQCJ010001385">
    <property type="protein sequence ID" value="KAJ8789980.1"/>
    <property type="molecule type" value="Genomic_DNA"/>
</dbReference>
<comment type="caution">
    <text evidence="1">The sequence shown here is derived from an EMBL/GenBank/DDBJ whole genome shotgun (WGS) entry which is preliminary data.</text>
</comment>
<dbReference type="AlphaFoldDB" id="A0AB34HGF8"/>
<organism evidence="1 2">
    <name type="scientific">Eschrichtius robustus</name>
    <name type="common">California gray whale</name>
    <name type="synonym">Eschrichtius gibbosus</name>
    <dbReference type="NCBI Taxonomy" id="9764"/>
    <lineage>
        <taxon>Eukaryota</taxon>
        <taxon>Metazoa</taxon>
        <taxon>Chordata</taxon>
        <taxon>Craniata</taxon>
        <taxon>Vertebrata</taxon>
        <taxon>Euteleostomi</taxon>
        <taxon>Mammalia</taxon>
        <taxon>Eutheria</taxon>
        <taxon>Laurasiatheria</taxon>
        <taxon>Artiodactyla</taxon>
        <taxon>Whippomorpha</taxon>
        <taxon>Cetacea</taxon>
        <taxon>Mysticeti</taxon>
        <taxon>Eschrichtiidae</taxon>
        <taxon>Eschrichtius</taxon>
    </lineage>
</organism>
<reference evidence="1 2" key="1">
    <citation type="submission" date="2022-11" db="EMBL/GenBank/DDBJ databases">
        <title>Whole genome sequence of Eschrichtius robustus ER-17-0199.</title>
        <authorList>
            <person name="Bruniche-Olsen A."/>
            <person name="Black A.N."/>
            <person name="Fields C.J."/>
            <person name="Walden K."/>
            <person name="Dewoody J.A."/>
        </authorList>
    </citation>
    <scope>NUCLEOTIDE SEQUENCE [LARGE SCALE GENOMIC DNA]</scope>
    <source>
        <strain evidence="1">ER-17-0199</strain>
        <tissue evidence="1">Blubber</tissue>
    </source>
</reference>